<evidence type="ECO:0000313" key="2">
    <source>
        <dbReference type="EMBL" id="GLS90333.1"/>
    </source>
</evidence>
<evidence type="ECO:0000313" key="3">
    <source>
        <dbReference type="Proteomes" id="UP001157353"/>
    </source>
</evidence>
<sequence>MKKQSGFTLIELIIVIVILGILSAVAVPKFISIQSDAQESTMKGLKGALESASTLVNAKAKVEGLDDLEDAQLSSGIKTHWGYPSDTQTNLRLVLDFTEGVDWELTGSSPVIFTFLSQTEDMSATEIKADDTLCKLTYKQALKNQRPVISISGCAD</sequence>
<dbReference type="Gene3D" id="3.30.700.10">
    <property type="entry name" value="Glycoprotein, Type 4 Pilin"/>
    <property type="match status" value="1"/>
</dbReference>
<keyword evidence="1" id="KW-0472">Membrane</keyword>
<dbReference type="InterPro" id="IPR012902">
    <property type="entry name" value="N_methyl_site"/>
</dbReference>
<protein>
    <recommendedName>
        <fullName evidence="4">Prepilin-type N-terminal cleavage/methylation domain-containing protein</fullName>
    </recommendedName>
</protein>
<dbReference type="RefSeq" id="WP_284203448.1">
    <property type="nucleotide sequence ID" value="NZ_BSPQ01000002.1"/>
</dbReference>
<accession>A0ABQ6DYW3</accession>
<proteinExistence type="predicted"/>
<keyword evidence="1" id="KW-0812">Transmembrane</keyword>
<dbReference type="NCBIfam" id="TIGR02532">
    <property type="entry name" value="IV_pilin_GFxxxE"/>
    <property type="match status" value="1"/>
</dbReference>
<gene>
    <name evidence="2" type="ORF">GCM10007916_14000</name>
</gene>
<keyword evidence="3" id="KW-1185">Reference proteome</keyword>
<name>A0ABQ6DYW3_9GAMM</name>
<dbReference type="InterPro" id="IPR045584">
    <property type="entry name" value="Pilin-like"/>
</dbReference>
<dbReference type="Pfam" id="PF07963">
    <property type="entry name" value="N_methyl"/>
    <property type="match status" value="1"/>
</dbReference>
<dbReference type="EMBL" id="BSPQ01000002">
    <property type="protein sequence ID" value="GLS90333.1"/>
    <property type="molecule type" value="Genomic_DNA"/>
</dbReference>
<evidence type="ECO:0000256" key="1">
    <source>
        <dbReference type="SAM" id="Phobius"/>
    </source>
</evidence>
<reference evidence="3" key="1">
    <citation type="journal article" date="2019" name="Int. J. Syst. Evol. Microbiol.">
        <title>The Global Catalogue of Microorganisms (GCM) 10K type strain sequencing project: providing services to taxonomists for standard genome sequencing and annotation.</title>
        <authorList>
            <consortium name="The Broad Institute Genomics Platform"/>
            <consortium name="The Broad Institute Genome Sequencing Center for Infectious Disease"/>
            <person name="Wu L."/>
            <person name="Ma J."/>
        </authorList>
    </citation>
    <scope>NUCLEOTIDE SEQUENCE [LARGE SCALE GENOMIC DNA]</scope>
    <source>
        <strain evidence="3">NBRC 103166</strain>
    </source>
</reference>
<evidence type="ECO:0008006" key="4">
    <source>
        <dbReference type="Google" id="ProtNLM"/>
    </source>
</evidence>
<feature type="transmembrane region" description="Helical" evidence="1">
    <location>
        <begin position="12"/>
        <end position="31"/>
    </location>
</feature>
<dbReference type="Proteomes" id="UP001157353">
    <property type="component" value="Unassembled WGS sequence"/>
</dbReference>
<organism evidence="2 3">
    <name type="scientific">Psychromonas marina</name>
    <dbReference type="NCBI Taxonomy" id="88364"/>
    <lineage>
        <taxon>Bacteria</taxon>
        <taxon>Pseudomonadati</taxon>
        <taxon>Pseudomonadota</taxon>
        <taxon>Gammaproteobacteria</taxon>
        <taxon>Alteromonadales</taxon>
        <taxon>Psychromonadaceae</taxon>
        <taxon>Psychromonas</taxon>
    </lineage>
</organism>
<dbReference type="SUPFAM" id="SSF54523">
    <property type="entry name" value="Pili subunits"/>
    <property type="match status" value="1"/>
</dbReference>
<keyword evidence="1" id="KW-1133">Transmembrane helix</keyword>
<dbReference type="PROSITE" id="PS00409">
    <property type="entry name" value="PROKAR_NTER_METHYL"/>
    <property type="match status" value="1"/>
</dbReference>
<comment type="caution">
    <text evidence="2">The sequence shown here is derived from an EMBL/GenBank/DDBJ whole genome shotgun (WGS) entry which is preliminary data.</text>
</comment>